<keyword evidence="2" id="KW-1185">Reference proteome</keyword>
<dbReference type="AlphaFoldDB" id="A0A2J8AJA6"/>
<dbReference type="EMBL" id="PGGS01000007">
    <property type="protein sequence ID" value="PNH12598.1"/>
    <property type="molecule type" value="Genomic_DNA"/>
</dbReference>
<evidence type="ECO:0000313" key="2">
    <source>
        <dbReference type="Proteomes" id="UP000236333"/>
    </source>
</evidence>
<organism evidence="1 2">
    <name type="scientific">Tetrabaena socialis</name>
    <dbReference type="NCBI Taxonomy" id="47790"/>
    <lineage>
        <taxon>Eukaryota</taxon>
        <taxon>Viridiplantae</taxon>
        <taxon>Chlorophyta</taxon>
        <taxon>core chlorophytes</taxon>
        <taxon>Chlorophyceae</taxon>
        <taxon>CS clade</taxon>
        <taxon>Chlamydomonadales</taxon>
        <taxon>Tetrabaenaceae</taxon>
        <taxon>Tetrabaena</taxon>
    </lineage>
</organism>
<proteinExistence type="predicted"/>
<name>A0A2J8AJA6_9CHLO</name>
<protein>
    <submittedName>
        <fullName evidence="1">Uncharacterized protein</fullName>
    </submittedName>
</protein>
<comment type="caution">
    <text evidence="1">The sequence shown here is derived from an EMBL/GenBank/DDBJ whole genome shotgun (WGS) entry which is preliminary data.</text>
</comment>
<gene>
    <name evidence="1" type="ORF">TSOC_000462</name>
</gene>
<evidence type="ECO:0000313" key="1">
    <source>
        <dbReference type="EMBL" id="PNH12598.1"/>
    </source>
</evidence>
<accession>A0A2J8AJA6</accession>
<sequence>MSEDRYAICLESKFCYNIKTEHKSNNVYIIVTPENVQQACHLELVLRIDLSMCAVGDGRSPEAQIGDQGNQVFL</sequence>
<reference evidence="1 2" key="1">
    <citation type="journal article" date="2017" name="Mol. Biol. Evol.">
        <title>The 4-celled Tetrabaena socialis nuclear genome reveals the essential components for genetic control of cell number at the origin of multicellularity in the volvocine lineage.</title>
        <authorList>
            <person name="Featherston J."/>
            <person name="Arakaki Y."/>
            <person name="Hanschen E.R."/>
            <person name="Ferris P.J."/>
            <person name="Michod R.E."/>
            <person name="Olson B.J.S.C."/>
            <person name="Nozaki H."/>
            <person name="Durand P.M."/>
        </authorList>
    </citation>
    <scope>NUCLEOTIDE SEQUENCE [LARGE SCALE GENOMIC DNA]</scope>
    <source>
        <strain evidence="1 2">NIES-571</strain>
    </source>
</reference>
<dbReference type="Proteomes" id="UP000236333">
    <property type="component" value="Unassembled WGS sequence"/>
</dbReference>